<evidence type="ECO:0000313" key="10">
    <source>
        <dbReference type="Proteomes" id="UP000664702"/>
    </source>
</evidence>
<keyword evidence="2" id="KW-1003">Cell membrane</keyword>
<reference evidence="9 10" key="2">
    <citation type="journal article" date="2022" name="Int. J. Syst. Evol. Microbiol.">
        <title>Strains of Bradyrhizobium barranii sp. nov. associated with legumes native to Canada are symbionts of soybeans and belong to different subspecies (subsp. barranii subsp. nov. and subsp. apii subsp. nov.) and symbiovars (sv. glycinearum and sv. septentrionale).</title>
        <authorList>
            <person name="Bromfield E.S.P."/>
            <person name="Cloutier S."/>
            <person name="Wasai-Hara S."/>
            <person name="Minamisawa K."/>
        </authorList>
    </citation>
    <scope>NUCLEOTIDE SEQUENCE [LARGE SCALE GENOMIC DNA]</scope>
    <source>
        <strain evidence="9 10">144S4</strain>
    </source>
</reference>
<protein>
    <submittedName>
        <fullName evidence="8">MFS transporter</fullName>
    </submittedName>
</protein>
<dbReference type="GO" id="GO:0022857">
    <property type="term" value="F:transmembrane transporter activity"/>
    <property type="evidence" value="ECO:0007669"/>
    <property type="project" value="InterPro"/>
</dbReference>
<keyword evidence="4 6" id="KW-1133">Transmembrane helix</keyword>
<dbReference type="PRINTS" id="PR01035">
    <property type="entry name" value="TCRTETA"/>
</dbReference>
<dbReference type="PROSITE" id="PS50850">
    <property type="entry name" value="MFS"/>
    <property type="match status" value="1"/>
</dbReference>
<evidence type="ECO:0000313" key="9">
    <source>
        <dbReference type="EMBL" id="UEM15381.1"/>
    </source>
</evidence>
<evidence type="ECO:0000256" key="3">
    <source>
        <dbReference type="ARBA" id="ARBA00022692"/>
    </source>
</evidence>
<evidence type="ECO:0000313" key="8">
    <source>
        <dbReference type="EMBL" id="MBO1862534.1"/>
    </source>
</evidence>
<dbReference type="Proteomes" id="UP000664702">
    <property type="component" value="Chromosome"/>
</dbReference>
<dbReference type="SUPFAM" id="SSF103473">
    <property type="entry name" value="MFS general substrate transporter"/>
    <property type="match status" value="1"/>
</dbReference>
<feature type="transmembrane region" description="Helical" evidence="6">
    <location>
        <begin position="333"/>
        <end position="359"/>
    </location>
</feature>
<proteinExistence type="predicted"/>
<evidence type="ECO:0000256" key="1">
    <source>
        <dbReference type="ARBA" id="ARBA00004651"/>
    </source>
</evidence>
<feature type="transmembrane region" description="Helical" evidence="6">
    <location>
        <begin position="46"/>
        <end position="70"/>
    </location>
</feature>
<feature type="transmembrane region" description="Helical" evidence="6">
    <location>
        <begin position="365"/>
        <end position="386"/>
    </location>
</feature>
<dbReference type="InterPro" id="IPR011701">
    <property type="entry name" value="MFS"/>
</dbReference>
<feature type="transmembrane region" description="Helical" evidence="6">
    <location>
        <begin position="276"/>
        <end position="295"/>
    </location>
</feature>
<organism evidence="8">
    <name type="scientific">Bradyrhizobium barranii subsp. barranii</name>
    <dbReference type="NCBI Taxonomy" id="2823807"/>
    <lineage>
        <taxon>Bacteria</taxon>
        <taxon>Pseudomonadati</taxon>
        <taxon>Pseudomonadota</taxon>
        <taxon>Alphaproteobacteria</taxon>
        <taxon>Hyphomicrobiales</taxon>
        <taxon>Nitrobacteraceae</taxon>
        <taxon>Bradyrhizobium</taxon>
        <taxon>Bradyrhizobium barranii</taxon>
    </lineage>
</organism>
<dbReference type="GeneID" id="92958842"/>
<comment type="subcellular location">
    <subcellularLocation>
        <location evidence="1">Cell membrane</location>
        <topology evidence="1">Multi-pass membrane protein</topology>
    </subcellularLocation>
</comment>
<evidence type="ECO:0000259" key="7">
    <source>
        <dbReference type="PROSITE" id="PS50850"/>
    </source>
</evidence>
<name>A0A939M821_9BRAD</name>
<dbReference type="InterPro" id="IPR020846">
    <property type="entry name" value="MFS_dom"/>
</dbReference>
<dbReference type="InterPro" id="IPR050189">
    <property type="entry name" value="MFS_Efflux_Transporters"/>
</dbReference>
<evidence type="ECO:0000256" key="5">
    <source>
        <dbReference type="ARBA" id="ARBA00023136"/>
    </source>
</evidence>
<dbReference type="EMBL" id="CP086136">
    <property type="protein sequence ID" value="UEM15381.1"/>
    <property type="molecule type" value="Genomic_DNA"/>
</dbReference>
<feature type="transmembrane region" description="Helical" evidence="6">
    <location>
        <begin position="77"/>
        <end position="96"/>
    </location>
</feature>
<dbReference type="CDD" id="cd17473">
    <property type="entry name" value="MFS_arabinose_efflux_permease_like"/>
    <property type="match status" value="1"/>
</dbReference>
<feature type="transmembrane region" description="Helical" evidence="6">
    <location>
        <begin position="169"/>
        <end position="187"/>
    </location>
</feature>
<dbReference type="EMBL" id="JAGEMI010000001">
    <property type="protein sequence ID" value="MBO1862534.1"/>
    <property type="molecule type" value="Genomic_DNA"/>
</dbReference>
<feature type="transmembrane region" description="Helical" evidence="6">
    <location>
        <begin position="137"/>
        <end position="163"/>
    </location>
</feature>
<dbReference type="RefSeq" id="WP_051393982.1">
    <property type="nucleotide sequence ID" value="NZ_CP086136.1"/>
</dbReference>
<dbReference type="PANTHER" id="PTHR43124">
    <property type="entry name" value="PURINE EFFLUX PUMP PBUE"/>
    <property type="match status" value="1"/>
</dbReference>
<feature type="domain" description="Major facilitator superfamily (MFS) profile" evidence="7">
    <location>
        <begin position="9"/>
        <end position="393"/>
    </location>
</feature>
<sequence length="401" mass="42292">MTRQAGSLQGWILTSAPWMTVFGVVLLSPVLPFMMKEFAQHPNAQVLVTTVLAGPALIIALLSPFVGVLVKRVGRKNALIAAIVVYAIAGSAPVWLNDIYHIIASRMIVGATEAVLTAVATVLTVDYFSGRARERWLAFQFGSASVIAVIAFGLGGALGGLAWGWHTPFLVYGFMILLLPLFIFFLWEPTQPIDRLTDEAKQSAPFPWLHIAPLWLMTMLSSIAFYVVPVQLSFVLNSRGLATPESIGLASAIANLGVPLGSYLFQAFARQPVMRLLTSGLVLFAAGFAIVAAAGTPQLTVVGAFIACIGGGLVIPLHLTWIMSRLPFEQRGLGAGGFSGAFYVGQFFSPIVAGILAAGAGGLDAAIGILGWTAAAAAIIALVYGLTRLGGTIRLELAEAK</sequence>
<feature type="transmembrane region" description="Helical" evidence="6">
    <location>
        <begin position="12"/>
        <end position="34"/>
    </location>
</feature>
<reference evidence="8" key="1">
    <citation type="submission" date="2021-03" db="EMBL/GenBank/DDBJ databases">
        <title>Whole Genome Sequence of Bradyrhizobium sp. Strain 144S4.</title>
        <authorList>
            <person name="Bromfield E.S.P."/>
            <person name="Cloutier S."/>
        </authorList>
    </citation>
    <scope>NUCLEOTIDE SEQUENCE [LARGE SCALE GENOMIC DNA]</scope>
    <source>
        <strain evidence="8">144S4</strain>
    </source>
</reference>
<evidence type="ECO:0000256" key="6">
    <source>
        <dbReference type="SAM" id="Phobius"/>
    </source>
</evidence>
<keyword evidence="5 6" id="KW-0472">Membrane</keyword>
<feature type="transmembrane region" description="Helical" evidence="6">
    <location>
        <begin position="301"/>
        <end position="321"/>
    </location>
</feature>
<dbReference type="InterPro" id="IPR001958">
    <property type="entry name" value="Tet-R_TetA/multi-R_MdtG-like"/>
</dbReference>
<accession>A0A939M821</accession>
<dbReference type="GO" id="GO:0005886">
    <property type="term" value="C:plasma membrane"/>
    <property type="evidence" value="ECO:0007669"/>
    <property type="project" value="UniProtKB-SubCell"/>
</dbReference>
<evidence type="ECO:0000256" key="2">
    <source>
        <dbReference type="ARBA" id="ARBA00022475"/>
    </source>
</evidence>
<feature type="transmembrane region" description="Helical" evidence="6">
    <location>
        <begin position="102"/>
        <end position="125"/>
    </location>
</feature>
<dbReference type="InterPro" id="IPR036259">
    <property type="entry name" value="MFS_trans_sf"/>
</dbReference>
<gene>
    <name evidence="9" type="ORF">J4G43_014805</name>
    <name evidence="8" type="ORF">J4G43_16920</name>
</gene>
<evidence type="ECO:0000256" key="4">
    <source>
        <dbReference type="ARBA" id="ARBA00022989"/>
    </source>
</evidence>
<dbReference type="AlphaFoldDB" id="A0A939M821"/>
<dbReference type="Pfam" id="PF07690">
    <property type="entry name" value="MFS_1"/>
    <property type="match status" value="1"/>
</dbReference>
<dbReference type="Gene3D" id="1.20.1250.20">
    <property type="entry name" value="MFS general substrate transporter like domains"/>
    <property type="match status" value="1"/>
</dbReference>
<dbReference type="PANTHER" id="PTHR43124:SF3">
    <property type="entry name" value="CHLORAMPHENICOL EFFLUX PUMP RV0191"/>
    <property type="match status" value="1"/>
</dbReference>
<feature type="transmembrane region" description="Helical" evidence="6">
    <location>
        <begin position="208"/>
        <end position="227"/>
    </location>
</feature>
<keyword evidence="3 6" id="KW-0812">Transmembrane</keyword>
<dbReference type="KEGG" id="bban:J4G43_014805"/>
<feature type="transmembrane region" description="Helical" evidence="6">
    <location>
        <begin position="247"/>
        <end position="269"/>
    </location>
</feature>